<feature type="compositionally biased region" description="Low complexity" evidence="2">
    <location>
        <begin position="910"/>
        <end position="923"/>
    </location>
</feature>
<organism evidence="5">
    <name type="scientific">Schistocephalus solidus</name>
    <name type="common">Tapeworm</name>
    <dbReference type="NCBI Taxonomy" id="70667"/>
    <lineage>
        <taxon>Eukaryota</taxon>
        <taxon>Metazoa</taxon>
        <taxon>Spiralia</taxon>
        <taxon>Lophotrochozoa</taxon>
        <taxon>Platyhelminthes</taxon>
        <taxon>Cestoda</taxon>
        <taxon>Eucestoda</taxon>
        <taxon>Diphyllobothriidea</taxon>
        <taxon>Diphyllobothriidae</taxon>
        <taxon>Schistocephalus</taxon>
    </lineage>
</organism>
<comment type="similarity">
    <text evidence="1">Belongs to the RANBP9/10 family.</text>
</comment>
<feature type="region of interest" description="Disordered" evidence="2">
    <location>
        <begin position="902"/>
        <end position="923"/>
    </location>
</feature>
<dbReference type="InterPro" id="IPR003877">
    <property type="entry name" value="SPRY_dom"/>
</dbReference>
<feature type="domain" description="CTLH" evidence="4">
    <location>
        <begin position="327"/>
        <end position="384"/>
    </location>
</feature>
<feature type="region of interest" description="Disordered" evidence="2">
    <location>
        <begin position="280"/>
        <end position="322"/>
    </location>
</feature>
<feature type="domain" description="B30.2/SPRY" evidence="3">
    <location>
        <begin position="27"/>
        <end position="216"/>
    </location>
</feature>
<dbReference type="InterPro" id="IPR006594">
    <property type="entry name" value="LisH"/>
</dbReference>
<dbReference type="InterPro" id="IPR043136">
    <property type="entry name" value="B30.2/SPRY_sf"/>
</dbReference>
<name>A0A0X3QDY1_SCHSO</name>
<dbReference type="PROSITE" id="PS50896">
    <property type="entry name" value="LISH"/>
    <property type="match status" value="1"/>
</dbReference>
<dbReference type="InterPro" id="IPR006595">
    <property type="entry name" value="CTLH_C"/>
</dbReference>
<dbReference type="CDD" id="cd12885">
    <property type="entry name" value="SPRY_RanBP_like"/>
    <property type="match status" value="1"/>
</dbReference>
<sequence>FFLQDLRKSAVTSKMASLSGYHKSELSRKLIASLYPIAVRNEFPLPSCFNKKSKLSNITLWDNKRKITDARTQSDETLPTVSVLANRPIPLCCSLYYYEVTINAKSRSGCLHVGFFVNSQTEQKHKSAGTVIVYNSNTGRMSVNEDQLPPVGPSFGEGDIVGCGVNFVTNSVFFTKNGLLIGLATVSPQLTTAVFPCVQMVSPTTQLTGNFGQQDFYFAIGQHIAQERSSAVCQAVDNKLTSELANSKMRSLVFDYLLRHGFSDTAIALAPIIETSSAAQQTNSDIEGEQLESRKKISESVDSAGGVSNAESSDHTAGEEWPESFEAVKRRLNLIRLIEAGHFLEAITELSANYVNLVHQAPAIVFMLRCRHFIEMAFRCNANMPSSESSTSAEKPLPKACLHKVPQKRTQPSSSPESSPEILLPLASRRCEAPAPVRMKLDNEDEFFSGTAYSGDFRTPFGDSQEQLEDGVCVCDAAEESVMAAETLHANINGFSTKKREVSKRSFSHAVATESDITAAAGEVFMNGDVCNGTAVPPALPLSNGVRSEPPPKLTNLSISMSNGSAMFGSQATSSVPQGSRDSQLQQHQMEITSESTIIKQEEPAQTNLRELLEYGRALRNLAQNLRAGGLISFSQLSLMENAFNLVAYENPIDSPFGDLAHFRHRKVLADSVNNTILAHLGKSGFPLLETGISILEQTVMGAKSTSKCSNKLSDACQTLQPSFSSSETLTPLQSTTSSASAALRTSTTQHPTRHSATRRSQHHTGTSTTLVITSTSTARPQNTGDGDSSTSGGTRNLRPVYPLPFFASSAISTGSASEVFAVPISHISPSTTTEGASSGGGGGTSTSGRFRSTIVQSSIFPAVSPPPSSEGDEFARLFNAYMQGPQVYIQRLQRNHRHAVETVSRDSGARSASSPSGGQKYTSSTSAAAAAAAADALTAAEVLIPGSEFAGFFHPTLFL</sequence>
<dbReference type="SMART" id="SM00668">
    <property type="entry name" value="CTLH"/>
    <property type="match status" value="1"/>
</dbReference>
<feature type="region of interest" description="Disordered" evidence="2">
    <location>
        <begin position="725"/>
        <end position="797"/>
    </location>
</feature>
<reference evidence="5" key="1">
    <citation type="submission" date="2016-01" db="EMBL/GenBank/DDBJ databases">
        <title>Reference transcriptome for the parasite Schistocephalus solidus: insights into the molecular evolution of parasitism.</title>
        <authorList>
            <person name="Hebert F.O."/>
            <person name="Grambauer S."/>
            <person name="Barber I."/>
            <person name="Landry C.R."/>
            <person name="Aubin-Horth N."/>
        </authorList>
    </citation>
    <scope>NUCLEOTIDE SEQUENCE</scope>
</reference>
<feature type="compositionally biased region" description="Low complexity" evidence="2">
    <location>
        <begin position="765"/>
        <end position="795"/>
    </location>
</feature>
<proteinExistence type="inferred from homology"/>
<evidence type="ECO:0008006" key="6">
    <source>
        <dbReference type="Google" id="ProtNLM"/>
    </source>
</evidence>
<dbReference type="PROSITE" id="PS50188">
    <property type="entry name" value="B302_SPRY"/>
    <property type="match status" value="1"/>
</dbReference>
<evidence type="ECO:0000259" key="4">
    <source>
        <dbReference type="PROSITE" id="PS50897"/>
    </source>
</evidence>
<feature type="compositionally biased region" description="Low complexity" evidence="2">
    <location>
        <begin position="725"/>
        <end position="749"/>
    </location>
</feature>
<dbReference type="PROSITE" id="PS50897">
    <property type="entry name" value="CTLH"/>
    <property type="match status" value="1"/>
</dbReference>
<dbReference type="SMART" id="SM00449">
    <property type="entry name" value="SPRY"/>
    <property type="match status" value="1"/>
</dbReference>
<gene>
    <name evidence="5" type="ORF">TR165520</name>
</gene>
<dbReference type="InterPro" id="IPR044736">
    <property type="entry name" value="Gid1/RanBPM/SPLA_SPRY"/>
</dbReference>
<dbReference type="SUPFAM" id="SSF49899">
    <property type="entry name" value="Concanavalin A-like lectins/glucanases"/>
    <property type="match status" value="1"/>
</dbReference>
<dbReference type="AlphaFoldDB" id="A0A0X3QDY1"/>
<dbReference type="PANTHER" id="PTHR12864">
    <property type="entry name" value="RAN BINDING PROTEIN 9-RELATED"/>
    <property type="match status" value="1"/>
</dbReference>
<protein>
    <recommendedName>
        <fullName evidence="6">Ran-binding protein 9</fullName>
    </recommendedName>
</protein>
<evidence type="ECO:0000259" key="3">
    <source>
        <dbReference type="PROSITE" id="PS50188"/>
    </source>
</evidence>
<dbReference type="EMBL" id="GEEE01004143">
    <property type="protein sequence ID" value="JAP59082.1"/>
    <property type="molecule type" value="Transcribed_RNA"/>
</dbReference>
<dbReference type="InterPro" id="IPR001870">
    <property type="entry name" value="B30.2/SPRY"/>
</dbReference>
<evidence type="ECO:0000256" key="2">
    <source>
        <dbReference type="SAM" id="MobiDB-lite"/>
    </source>
</evidence>
<dbReference type="InterPro" id="IPR013320">
    <property type="entry name" value="ConA-like_dom_sf"/>
</dbReference>
<dbReference type="Gene3D" id="2.60.120.920">
    <property type="match status" value="1"/>
</dbReference>
<evidence type="ECO:0000256" key="1">
    <source>
        <dbReference type="ARBA" id="ARBA00006535"/>
    </source>
</evidence>
<accession>A0A0X3QDY1</accession>
<feature type="non-terminal residue" evidence="5">
    <location>
        <position position="1"/>
    </location>
</feature>
<feature type="region of interest" description="Disordered" evidence="2">
    <location>
        <begin position="829"/>
        <end position="850"/>
    </location>
</feature>
<feature type="compositionally biased region" description="Basic residues" evidence="2">
    <location>
        <begin position="752"/>
        <end position="763"/>
    </location>
</feature>
<dbReference type="Pfam" id="PF00622">
    <property type="entry name" value="SPRY"/>
    <property type="match status" value="1"/>
</dbReference>
<evidence type="ECO:0000313" key="5">
    <source>
        <dbReference type="EMBL" id="JAP59082.1"/>
    </source>
</evidence>
<dbReference type="InterPro" id="IPR050618">
    <property type="entry name" value="Ubq-SigPath_Reg"/>
</dbReference>